<organism evidence="13 14">
    <name type="scientific">Deinococcus humi</name>
    <dbReference type="NCBI Taxonomy" id="662880"/>
    <lineage>
        <taxon>Bacteria</taxon>
        <taxon>Thermotogati</taxon>
        <taxon>Deinococcota</taxon>
        <taxon>Deinococci</taxon>
        <taxon>Deinococcales</taxon>
        <taxon>Deinococcaceae</taxon>
        <taxon>Deinococcus</taxon>
    </lineage>
</organism>
<dbReference type="EC" id="3.2.2.27" evidence="3"/>
<keyword evidence="9" id="KW-0408">Iron</keyword>
<evidence type="ECO:0000256" key="7">
    <source>
        <dbReference type="ARBA" id="ARBA00022763"/>
    </source>
</evidence>
<keyword evidence="7" id="KW-0227">DNA damage</keyword>
<sequence>MLLGKSRLEADAARLAALQALERRSMGCIACRLRPGCTGVVVAEGNPAARLVIVGEGPGREEDRVGRPFVGEGGALLDRILASAGIGRDEAYLTNTVRCRPPADRPPRPDEIGTCTALWLDAQLALLRPRVILSLGNTATQHLLRTRRGVASLRGQWFGLNYDAAPGEAEQALLMPMFHPAYLLRNPARTPGTPKALTWRDIREVAAVLHGEKQPEHVAQLVPLDMDGQPGLF</sequence>
<accession>A0A7W8JUQ1</accession>
<dbReference type="EMBL" id="JACHFL010000002">
    <property type="protein sequence ID" value="MBB5362186.1"/>
    <property type="molecule type" value="Genomic_DNA"/>
</dbReference>
<keyword evidence="11" id="KW-0234">DNA repair</keyword>
<evidence type="ECO:0000256" key="11">
    <source>
        <dbReference type="ARBA" id="ARBA00023204"/>
    </source>
</evidence>
<keyword evidence="10" id="KW-0411">Iron-sulfur</keyword>
<dbReference type="GO" id="GO:0006281">
    <property type="term" value="P:DNA repair"/>
    <property type="evidence" value="ECO:0007669"/>
    <property type="project" value="UniProtKB-KW"/>
</dbReference>
<dbReference type="InterPro" id="IPR036895">
    <property type="entry name" value="Uracil-DNA_glycosylase-like_sf"/>
</dbReference>
<evidence type="ECO:0000259" key="12">
    <source>
        <dbReference type="SMART" id="SM00986"/>
    </source>
</evidence>
<keyword evidence="8" id="KW-0378">Hydrolase</keyword>
<dbReference type="Gene3D" id="3.40.470.10">
    <property type="entry name" value="Uracil-DNA glycosylase-like domain"/>
    <property type="match status" value="1"/>
</dbReference>
<evidence type="ECO:0000256" key="5">
    <source>
        <dbReference type="ARBA" id="ARBA00022485"/>
    </source>
</evidence>
<evidence type="ECO:0000256" key="6">
    <source>
        <dbReference type="ARBA" id="ARBA00022723"/>
    </source>
</evidence>
<evidence type="ECO:0000313" key="14">
    <source>
        <dbReference type="Proteomes" id="UP000552709"/>
    </source>
</evidence>
<name>A0A7W8JUQ1_9DEIO</name>
<comment type="caution">
    <text evidence="13">The sequence shown here is derived from an EMBL/GenBank/DDBJ whole genome shotgun (WGS) entry which is preliminary data.</text>
</comment>
<keyword evidence="5" id="KW-0004">4Fe-4S</keyword>
<keyword evidence="14" id="KW-1185">Reference proteome</keyword>
<dbReference type="PANTHER" id="PTHR33693:SF1">
    <property type="entry name" value="TYPE-4 URACIL-DNA GLYCOSYLASE"/>
    <property type="match status" value="1"/>
</dbReference>
<dbReference type="AlphaFoldDB" id="A0A7W8JUQ1"/>
<dbReference type="SMART" id="SM00987">
    <property type="entry name" value="UreE_C"/>
    <property type="match status" value="1"/>
</dbReference>
<reference evidence="13 14" key="1">
    <citation type="submission" date="2020-08" db="EMBL/GenBank/DDBJ databases">
        <title>Genomic Encyclopedia of Type Strains, Phase IV (KMG-IV): sequencing the most valuable type-strain genomes for metagenomic binning, comparative biology and taxonomic classification.</title>
        <authorList>
            <person name="Goeker M."/>
        </authorList>
    </citation>
    <scope>NUCLEOTIDE SEQUENCE [LARGE SCALE GENOMIC DNA]</scope>
    <source>
        <strain evidence="13 14">DSM 27939</strain>
    </source>
</reference>
<keyword evidence="13" id="KW-0808">Transferase</keyword>
<dbReference type="GO" id="GO:0051539">
    <property type="term" value="F:4 iron, 4 sulfur cluster binding"/>
    <property type="evidence" value="ECO:0007669"/>
    <property type="project" value="UniProtKB-KW"/>
</dbReference>
<keyword evidence="13" id="KW-0548">Nucleotidyltransferase</keyword>
<dbReference type="SUPFAM" id="SSF52141">
    <property type="entry name" value="Uracil-DNA glycosylase-like"/>
    <property type="match status" value="1"/>
</dbReference>
<dbReference type="InterPro" id="IPR051536">
    <property type="entry name" value="UDG_Type-4/5"/>
</dbReference>
<comment type="catalytic activity">
    <reaction evidence="1">
        <text>Hydrolyzes single-stranded DNA or mismatched double-stranded DNA and polynucleotides, releasing free uracil.</text>
        <dbReference type="EC" id="3.2.2.27"/>
    </reaction>
</comment>
<evidence type="ECO:0000256" key="10">
    <source>
        <dbReference type="ARBA" id="ARBA00023014"/>
    </source>
</evidence>
<feature type="domain" description="Uracil-DNA glycosylase-like" evidence="12">
    <location>
        <begin position="42"/>
        <end position="203"/>
    </location>
</feature>
<dbReference type="Proteomes" id="UP000552709">
    <property type="component" value="Unassembled WGS sequence"/>
</dbReference>
<dbReference type="CDD" id="cd10030">
    <property type="entry name" value="UDG-F4_TTUDGA_SPO1dp_like"/>
    <property type="match status" value="1"/>
</dbReference>
<evidence type="ECO:0000256" key="2">
    <source>
        <dbReference type="ARBA" id="ARBA00006521"/>
    </source>
</evidence>
<evidence type="ECO:0000256" key="3">
    <source>
        <dbReference type="ARBA" id="ARBA00012030"/>
    </source>
</evidence>
<evidence type="ECO:0000256" key="4">
    <source>
        <dbReference type="ARBA" id="ARBA00019403"/>
    </source>
</evidence>
<dbReference type="GO" id="GO:0016779">
    <property type="term" value="F:nucleotidyltransferase activity"/>
    <property type="evidence" value="ECO:0007669"/>
    <property type="project" value="UniProtKB-KW"/>
</dbReference>
<dbReference type="GO" id="GO:0004844">
    <property type="term" value="F:uracil DNA N-glycosylase activity"/>
    <property type="evidence" value="ECO:0007669"/>
    <property type="project" value="UniProtKB-EC"/>
</dbReference>
<dbReference type="SMART" id="SM00986">
    <property type="entry name" value="UDG"/>
    <property type="match status" value="1"/>
</dbReference>
<dbReference type="GO" id="GO:0046872">
    <property type="term" value="F:metal ion binding"/>
    <property type="evidence" value="ECO:0007669"/>
    <property type="project" value="UniProtKB-KW"/>
</dbReference>
<dbReference type="InterPro" id="IPR005122">
    <property type="entry name" value="Uracil-DNA_glycosylase-like"/>
</dbReference>
<gene>
    <name evidence="13" type="ORF">HNQ08_001271</name>
</gene>
<dbReference type="NCBIfam" id="TIGR00758">
    <property type="entry name" value="UDG_fam4"/>
    <property type="match status" value="1"/>
</dbReference>
<protein>
    <recommendedName>
        <fullName evidence="4">Type-4 uracil-DNA glycosylase</fullName>
        <ecNumber evidence="3">3.2.2.27</ecNumber>
    </recommendedName>
</protein>
<dbReference type="PANTHER" id="PTHR33693">
    <property type="entry name" value="TYPE-5 URACIL-DNA GLYCOSYLASE"/>
    <property type="match status" value="1"/>
</dbReference>
<evidence type="ECO:0000256" key="8">
    <source>
        <dbReference type="ARBA" id="ARBA00022801"/>
    </source>
</evidence>
<dbReference type="Pfam" id="PF03167">
    <property type="entry name" value="UDG"/>
    <property type="match status" value="1"/>
</dbReference>
<comment type="similarity">
    <text evidence="2">Belongs to the uracil-DNA glycosylase (UDG) superfamily. Type 4 (UDGa) family.</text>
</comment>
<evidence type="ECO:0000313" key="13">
    <source>
        <dbReference type="EMBL" id="MBB5362186.1"/>
    </source>
</evidence>
<proteinExistence type="inferred from homology"/>
<dbReference type="RefSeq" id="WP_425321335.1">
    <property type="nucleotide sequence ID" value="NZ_JACHFL010000002.1"/>
</dbReference>
<dbReference type="InterPro" id="IPR005273">
    <property type="entry name" value="Ura-DNA_glyco_family4"/>
</dbReference>
<evidence type="ECO:0000256" key="9">
    <source>
        <dbReference type="ARBA" id="ARBA00023004"/>
    </source>
</evidence>
<keyword evidence="6" id="KW-0479">Metal-binding</keyword>
<evidence type="ECO:0000256" key="1">
    <source>
        <dbReference type="ARBA" id="ARBA00001400"/>
    </source>
</evidence>